<proteinExistence type="predicted"/>
<accession>H6L852</accession>
<dbReference type="Proteomes" id="UP000007519">
    <property type="component" value="Chromosome"/>
</dbReference>
<dbReference type="CDD" id="cd02440">
    <property type="entry name" value="AdoMet_MTases"/>
    <property type="match status" value="1"/>
</dbReference>
<name>H6L852_SAPGL</name>
<dbReference type="PANTHER" id="PTHR43836:SF2">
    <property type="entry name" value="CATECHOL O-METHYLTRANSFERASE 1-RELATED"/>
    <property type="match status" value="1"/>
</dbReference>
<dbReference type="SUPFAM" id="SSF53335">
    <property type="entry name" value="S-adenosyl-L-methionine-dependent methyltransferases"/>
    <property type="match status" value="1"/>
</dbReference>
<dbReference type="Gene3D" id="3.40.50.150">
    <property type="entry name" value="Vaccinia Virus protein VP39"/>
    <property type="match status" value="1"/>
</dbReference>
<dbReference type="InterPro" id="IPR029063">
    <property type="entry name" value="SAM-dependent_MTases_sf"/>
</dbReference>
<keyword evidence="2" id="KW-1185">Reference proteome</keyword>
<dbReference type="EMBL" id="CP002831">
    <property type="protein sequence ID" value="AFC25380.1"/>
    <property type="molecule type" value="Genomic_DNA"/>
</dbReference>
<dbReference type="PANTHER" id="PTHR43836">
    <property type="entry name" value="CATECHOL O-METHYLTRANSFERASE 1-RELATED"/>
    <property type="match status" value="1"/>
</dbReference>
<evidence type="ECO:0000313" key="1">
    <source>
        <dbReference type="EMBL" id="AFC25380.1"/>
    </source>
</evidence>
<dbReference type="GO" id="GO:0008171">
    <property type="term" value="F:O-methyltransferase activity"/>
    <property type="evidence" value="ECO:0007669"/>
    <property type="project" value="TreeGrafter"/>
</dbReference>
<dbReference type="Pfam" id="PF13578">
    <property type="entry name" value="Methyltransf_24"/>
    <property type="match status" value="1"/>
</dbReference>
<dbReference type="AlphaFoldDB" id="H6L852"/>
<reference evidence="1 2" key="1">
    <citation type="journal article" date="2012" name="Stand. Genomic Sci.">
        <title>Complete genome sequencing and analysis of Saprospira grandis str. Lewin, a predatory marine bacterium.</title>
        <authorList>
            <person name="Saw J.H."/>
            <person name="Yuryev A."/>
            <person name="Kanbe M."/>
            <person name="Hou S."/>
            <person name="Young A.G."/>
            <person name="Aizawa S."/>
            <person name="Alam M."/>
        </authorList>
    </citation>
    <scope>NUCLEOTIDE SEQUENCE [LARGE SCALE GENOMIC DNA]</scope>
    <source>
        <strain evidence="1 2">Lewin</strain>
    </source>
</reference>
<dbReference type="KEGG" id="sgn:SGRA_2652"/>
<organism evidence="1 2">
    <name type="scientific">Saprospira grandis (strain Lewin)</name>
    <dbReference type="NCBI Taxonomy" id="984262"/>
    <lineage>
        <taxon>Bacteria</taxon>
        <taxon>Pseudomonadati</taxon>
        <taxon>Bacteroidota</taxon>
        <taxon>Saprospiria</taxon>
        <taxon>Saprospirales</taxon>
        <taxon>Saprospiraceae</taxon>
        <taxon>Saprospira</taxon>
    </lineage>
</organism>
<dbReference type="eggNOG" id="COG4122">
    <property type="taxonomic scope" value="Bacteria"/>
</dbReference>
<protein>
    <submittedName>
        <fullName evidence="1">O-methyltransferase-like protein</fullName>
    </submittedName>
</protein>
<dbReference type="HOGENOM" id="CLU_083598_0_0_10"/>
<gene>
    <name evidence="1" type="ordered locus">SGRA_2652</name>
</gene>
<dbReference type="STRING" id="984262.SGRA_2652"/>
<evidence type="ECO:0000313" key="2">
    <source>
        <dbReference type="Proteomes" id="UP000007519"/>
    </source>
</evidence>
<sequence>MSFFLFAAEPQGLLDFFLTWAQINRTMWTALFSFYRRAQSGRKIACPALQEWRELVLEDRREFYCFSVLEGQRDLLRHDSRPIQIQDLGAGSRKSAPKRVSDLARRSLSPSWQAQFLFRLINFHQPNTILELGTSLGISALYQHAAKRSAQMISIEGCPEIHAIAQKNARLFGASASLQLWQGSFAELLPSALKQLGQLDYAFIDGHHLRQPTLDYFEACLPYLGPNALLVFDDIYWSEEMQSAWEELKAHPKVSYSIDLGWAGCLFLGPRPQGWPQQLELVPFWAKPWS</sequence>